<dbReference type="SMART" id="SM00327">
    <property type="entry name" value="VWA"/>
    <property type="match status" value="1"/>
</dbReference>
<organism evidence="2 3">
    <name type="scientific">Streptomyces lasiicapitis</name>
    <dbReference type="NCBI Taxonomy" id="1923961"/>
    <lineage>
        <taxon>Bacteria</taxon>
        <taxon>Bacillati</taxon>
        <taxon>Actinomycetota</taxon>
        <taxon>Actinomycetes</taxon>
        <taxon>Kitasatosporales</taxon>
        <taxon>Streptomycetaceae</taxon>
        <taxon>Streptomyces</taxon>
    </lineage>
</organism>
<dbReference type="InterPro" id="IPR036465">
    <property type="entry name" value="vWFA_dom_sf"/>
</dbReference>
<feature type="domain" description="VWFA" evidence="1">
    <location>
        <begin position="51"/>
        <end position="232"/>
    </location>
</feature>
<reference evidence="3" key="1">
    <citation type="journal article" date="2019" name="Int. J. Syst. Evol. Microbiol.">
        <title>The Global Catalogue of Microorganisms (GCM) 10K type strain sequencing project: providing services to taxonomists for standard genome sequencing and annotation.</title>
        <authorList>
            <consortium name="The Broad Institute Genomics Platform"/>
            <consortium name="The Broad Institute Genome Sequencing Center for Infectious Disease"/>
            <person name="Wu L."/>
            <person name="Ma J."/>
        </authorList>
    </citation>
    <scope>NUCLEOTIDE SEQUENCE [LARGE SCALE GENOMIC DNA]</scope>
    <source>
        <strain evidence="3">CGMCC 4.7349</strain>
    </source>
</reference>
<evidence type="ECO:0000313" key="3">
    <source>
        <dbReference type="Proteomes" id="UP000656881"/>
    </source>
</evidence>
<sequence>MTSDDELDVLLRRADNAMDDALGQIIDADRALAHVEGAVNRSSELLGSVLPVYLVCDTSASMAGEPIAALNDAIAQVYRLADHDPLLGEFIRVAVISFNSTAALVQPLEDLRREVPTLTAQGMSNYAGAFTLLHDAIARDLPLFKAEGVRVFRPTVFFLTDGAPTDRAADWDSAYERMMQLVARPNIVAFGFADADAEVLSRIATTAAFIAEDRTVPLQAISSYTGSLTQSIASSARSTDSAQALLVNSNIPGYVSLPL</sequence>
<dbReference type="EMBL" id="BMNG01000022">
    <property type="protein sequence ID" value="GGO57805.1"/>
    <property type="molecule type" value="Genomic_DNA"/>
</dbReference>
<keyword evidence="3" id="KW-1185">Reference proteome</keyword>
<name>A0ABQ2MTG5_9ACTN</name>
<comment type="caution">
    <text evidence="2">The sequence shown here is derived from an EMBL/GenBank/DDBJ whole genome shotgun (WGS) entry which is preliminary data.</text>
</comment>
<dbReference type="PROSITE" id="PS50234">
    <property type="entry name" value="VWFA"/>
    <property type="match status" value="1"/>
</dbReference>
<dbReference type="SUPFAM" id="SSF53300">
    <property type="entry name" value="vWA-like"/>
    <property type="match status" value="1"/>
</dbReference>
<dbReference type="RefSeq" id="WP_189177310.1">
    <property type="nucleotide sequence ID" value="NZ_BMNG01000022.1"/>
</dbReference>
<dbReference type="Proteomes" id="UP000656881">
    <property type="component" value="Unassembled WGS sequence"/>
</dbReference>
<proteinExistence type="predicted"/>
<gene>
    <name evidence="2" type="ORF">GCM10012286_75470</name>
</gene>
<evidence type="ECO:0000259" key="1">
    <source>
        <dbReference type="PROSITE" id="PS50234"/>
    </source>
</evidence>
<dbReference type="Gene3D" id="3.40.50.410">
    <property type="entry name" value="von Willebrand factor, type A domain"/>
    <property type="match status" value="1"/>
</dbReference>
<dbReference type="Pfam" id="PF00092">
    <property type="entry name" value="VWA"/>
    <property type="match status" value="1"/>
</dbReference>
<dbReference type="InterPro" id="IPR002035">
    <property type="entry name" value="VWF_A"/>
</dbReference>
<evidence type="ECO:0000313" key="2">
    <source>
        <dbReference type="EMBL" id="GGO57805.1"/>
    </source>
</evidence>
<protein>
    <recommendedName>
        <fullName evidence="1">VWFA domain-containing protein</fullName>
    </recommendedName>
</protein>
<accession>A0ABQ2MTG5</accession>